<accession>A0A7V1BG93</accession>
<organism evidence="2">
    <name type="scientific">Sulfitobacter litoralis</name>
    <dbReference type="NCBI Taxonomy" id="335975"/>
    <lineage>
        <taxon>Bacteria</taxon>
        <taxon>Pseudomonadati</taxon>
        <taxon>Pseudomonadota</taxon>
        <taxon>Alphaproteobacteria</taxon>
        <taxon>Rhodobacterales</taxon>
        <taxon>Roseobacteraceae</taxon>
        <taxon>Sulfitobacter</taxon>
    </lineage>
</organism>
<name>A0A7V1BG93_9RHOB</name>
<reference evidence="2" key="1">
    <citation type="journal article" date="2020" name="mSystems">
        <title>Genome- and Community-Level Interaction Insights into Carbon Utilization and Element Cycling Functions of Hydrothermarchaeota in Hydrothermal Sediment.</title>
        <authorList>
            <person name="Zhou Z."/>
            <person name="Liu Y."/>
            <person name="Xu W."/>
            <person name="Pan J."/>
            <person name="Luo Z.H."/>
            <person name="Li M."/>
        </authorList>
    </citation>
    <scope>NUCLEOTIDE SEQUENCE [LARGE SCALE GENOMIC DNA]</scope>
    <source>
        <strain evidence="2">HyVt-323</strain>
    </source>
</reference>
<evidence type="ECO:0000259" key="1">
    <source>
        <dbReference type="Pfam" id="PF14240"/>
    </source>
</evidence>
<dbReference type="AlphaFoldDB" id="A0A7V1BG93"/>
<dbReference type="Proteomes" id="UP000885704">
    <property type="component" value="Unassembled WGS sequence"/>
</dbReference>
<comment type="caution">
    <text evidence="2">The sequence shown here is derived from an EMBL/GenBank/DDBJ whole genome shotgun (WGS) entry which is preliminary data.</text>
</comment>
<evidence type="ECO:0000313" key="2">
    <source>
        <dbReference type="EMBL" id="HDZ52333.1"/>
    </source>
</evidence>
<sequence>MHSTMCSIWSRKMKLQVSGKTGAIQSSMDFPQFRRTALTTVAAVLVLPFQVQAQSTLAEVESFFDAAQIVAGPALVDCTLSGGTETTCFSITVIAEPSSYTPGPWCPTNITDGPDKSGIWLEDGKVHVADGAFMQNLSTFYDDDKWQLSDPSTGKINVTDSLEACLAAARPDVDPAYTNHCVQCLVEYMPEGATQTYVIPVEPQPLMRGRSIGFAGAGIARNGVSLAAAAPTDAILGAYTIAPFDVCGGHVNPHAGYHYHAVTDCLTTLSDMSDHGGQIGIAMDGYKIFAQNMTDGSTPAKLDRCNGHETGDLGYHYHAGDPGSNAILGCMSAEYGCASDDPTAVCDATARPPRP</sequence>
<feature type="domain" description="YHYH" evidence="1">
    <location>
        <begin position="199"/>
        <end position="297"/>
    </location>
</feature>
<protein>
    <submittedName>
        <fullName evidence="2">YHYH protein</fullName>
    </submittedName>
</protein>
<dbReference type="InterPro" id="IPR025924">
    <property type="entry name" value="YHYH_dom"/>
</dbReference>
<proteinExistence type="predicted"/>
<dbReference type="EMBL" id="DRFN01000027">
    <property type="protein sequence ID" value="HDZ52333.1"/>
    <property type="molecule type" value="Genomic_DNA"/>
</dbReference>
<dbReference type="Pfam" id="PF14240">
    <property type="entry name" value="YHYH"/>
    <property type="match status" value="1"/>
</dbReference>
<gene>
    <name evidence="2" type="ORF">ENH63_11275</name>
</gene>